<dbReference type="RefSeq" id="WP_146850470.1">
    <property type="nucleotide sequence ID" value="NZ_BKAG01000013.1"/>
</dbReference>
<feature type="transmembrane region" description="Helical" evidence="1">
    <location>
        <begin position="37"/>
        <end position="56"/>
    </location>
</feature>
<keyword evidence="1" id="KW-0812">Transmembrane</keyword>
<keyword evidence="1" id="KW-0472">Membrane</keyword>
<protein>
    <submittedName>
        <fullName evidence="2">Uncharacterized protein</fullName>
    </submittedName>
</protein>
<comment type="caution">
    <text evidence="2">The sequence shown here is derived from an EMBL/GenBank/DDBJ whole genome shotgun (WGS) entry which is preliminary data.</text>
</comment>
<dbReference type="EMBL" id="BKAG01000013">
    <property type="protein sequence ID" value="GEP42884.1"/>
    <property type="molecule type" value="Genomic_DNA"/>
</dbReference>
<reference evidence="2 3" key="1">
    <citation type="submission" date="2019-07" db="EMBL/GenBank/DDBJ databases">
        <title>Whole genome shotgun sequence of Brevifollis gellanilyticus NBRC 108608.</title>
        <authorList>
            <person name="Hosoyama A."/>
            <person name="Uohara A."/>
            <person name="Ohji S."/>
            <person name="Ichikawa N."/>
        </authorList>
    </citation>
    <scope>NUCLEOTIDE SEQUENCE [LARGE SCALE GENOMIC DNA]</scope>
    <source>
        <strain evidence="2 3">NBRC 108608</strain>
    </source>
</reference>
<keyword evidence="3" id="KW-1185">Reference proteome</keyword>
<feature type="transmembrane region" description="Helical" evidence="1">
    <location>
        <begin position="63"/>
        <end position="82"/>
    </location>
</feature>
<evidence type="ECO:0000313" key="2">
    <source>
        <dbReference type="EMBL" id="GEP42884.1"/>
    </source>
</evidence>
<accession>A0A512M826</accession>
<name>A0A512M826_9BACT</name>
<feature type="transmembrane region" description="Helical" evidence="1">
    <location>
        <begin position="102"/>
        <end position="125"/>
    </location>
</feature>
<evidence type="ECO:0000313" key="3">
    <source>
        <dbReference type="Proteomes" id="UP000321577"/>
    </source>
</evidence>
<proteinExistence type="predicted"/>
<sequence>MGWLLVLIGAIASPMSLIAGANQLVGGYGSNTFELSGFILIILGPWICIGTGIGLIRRWRWAILVLYVMLLWLIVESVLAIVKGPQPERKYISESGVPTTVMASEVSSMEMPSAVVGGVLLLVFLSRRIRSEF</sequence>
<keyword evidence="1" id="KW-1133">Transmembrane helix</keyword>
<organism evidence="2 3">
    <name type="scientific">Brevifollis gellanilyticus</name>
    <dbReference type="NCBI Taxonomy" id="748831"/>
    <lineage>
        <taxon>Bacteria</taxon>
        <taxon>Pseudomonadati</taxon>
        <taxon>Verrucomicrobiota</taxon>
        <taxon>Verrucomicrobiia</taxon>
        <taxon>Verrucomicrobiales</taxon>
        <taxon>Verrucomicrobiaceae</taxon>
    </lineage>
</organism>
<dbReference type="OrthoDB" id="9971879at2"/>
<dbReference type="AlphaFoldDB" id="A0A512M826"/>
<gene>
    <name evidence="2" type="ORF">BGE01nite_21750</name>
</gene>
<evidence type="ECO:0000256" key="1">
    <source>
        <dbReference type="SAM" id="Phobius"/>
    </source>
</evidence>
<dbReference type="Proteomes" id="UP000321577">
    <property type="component" value="Unassembled WGS sequence"/>
</dbReference>